<dbReference type="GO" id="GO:0015190">
    <property type="term" value="F:L-leucine transmembrane transporter activity"/>
    <property type="evidence" value="ECO:0007669"/>
    <property type="project" value="TreeGrafter"/>
</dbReference>
<dbReference type="EMBL" id="FNBO01000006">
    <property type="protein sequence ID" value="SDF61447.1"/>
    <property type="molecule type" value="Genomic_DNA"/>
</dbReference>
<dbReference type="GO" id="GO:1903806">
    <property type="term" value="P:L-isoleucine import across plasma membrane"/>
    <property type="evidence" value="ECO:0007669"/>
    <property type="project" value="TreeGrafter"/>
</dbReference>
<feature type="transmembrane region" description="Helical" evidence="10">
    <location>
        <begin position="43"/>
        <end position="64"/>
    </location>
</feature>
<comment type="similarity">
    <text evidence="9">Belongs to the binding-protein-dependent transport system permease family. LivHM subfamily.</text>
</comment>
<feature type="transmembrane region" description="Helical" evidence="10">
    <location>
        <begin position="100"/>
        <end position="122"/>
    </location>
</feature>
<dbReference type="Pfam" id="PF02653">
    <property type="entry name" value="BPD_transp_2"/>
    <property type="match status" value="1"/>
</dbReference>
<feature type="transmembrane region" description="Helical" evidence="10">
    <location>
        <begin position="288"/>
        <end position="308"/>
    </location>
</feature>
<dbReference type="PANTHER" id="PTHR11795:SF371">
    <property type="entry name" value="HIGH-AFFINITY BRANCHED-CHAIN AMINO ACID TRANSPORT SYSTEM PERMEASE PROTEIN LIVH"/>
    <property type="match status" value="1"/>
</dbReference>
<dbReference type="GO" id="GO:0005304">
    <property type="term" value="F:L-valine transmembrane transporter activity"/>
    <property type="evidence" value="ECO:0007669"/>
    <property type="project" value="TreeGrafter"/>
</dbReference>
<dbReference type="OrthoDB" id="31233at2157"/>
<keyword evidence="6" id="KW-0029">Amino-acid transport</keyword>
<dbReference type="CDD" id="cd06582">
    <property type="entry name" value="TM_PBP1_LivH_like"/>
    <property type="match status" value="1"/>
</dbReference>
<dbReference type="AlphaFoldDB" id="A0A1G7MIC2"/>
<protein>
    <submittedName>
        <fullName evidence="11">Amino acid/amide ABC transporter membrane protein 1, HAAT family</fullName>
    </submittedName>
</protein>
<evidence type="ECO:0000256" key="10">
    <source>
        <dbReference type="SAM" id="Phobius"/>
    </source>
</evidence>
<dbReference type="Proteomes" id="UP000324020">
    <property type="component" value="Unassembled WGS sequence"/>
</dbReference>
<keyword evidence="12" id="KW-1185">Reference proteome</keyword>
<sequence>MTVLGYMANGLVFSSIIVLGSIGLSLVYSIADFANFAHGDTMTIGAYTALVTFGAVGGLGGAVLGLPFGFFVALVVGIGVAAVVAVATEKLIYEPLDIDSIGLLITSIGIAFIYRALIQIGFGSDFTRFDVQQLRPIESLVPYGVRVTLHDVAIVASAVVLVVGLHVLLQYTDLGRKMRAMADNPDLARVSGIRTKRVKLWTWVIGAGLAGAGGVFLGLFNQLSPRMGFNLLLVIFAAVILGGIGSVYGAMAGGFLIGMITQLTPFFSNVVEALPIGPGWLATLLENLITIEYANAIAFVIMVVVLLVRPNGIAGEGAT</sequence>
<dbReference type="GO" id="GO:0015808">
    <property type="term" value="P:L-alanine transport"/>
    <property type="evidence" value="ECO:0007669"/>
    <property type="project" value="TreeGrafter"/>
</dbReference>
<evidence type="ECO:0000256" key="6">
    <source>
        <dbReference type="ARBA" id="ARBA00022970"/>
    </source>
</evidence>
<accession>A0A1G7MIC2</accession>
<dbReference type="GO" id="GO:0015188">
    <property type="term" value="F:L-isoleucine transmembrane transporter activity"/>
    <property type="evidence" value="ECO:0007669"/>
    <property type="project" value="TreeGrafter"/>
</dbReference>
<feature type="transmembrane region" description="Helical" evidence="10">
    <location>
        <begin position="70"/>
        <end position="88"/>
    </location>
</feature>
<dbReference type="PANTHER" id="PTHR11795">
    <property type="entry name" value="BRANCHED-CHAIN AMINO ACID TRANSPORT SYSTEM PERMEASE PROTEIN LIVH"/>
    <property type="match status" value="1"/>
</dbReference>
<feature type="transmembrane region" description="Helical" evidence="10">
    <location>
        <begin position="227"/>
        <end position="248"/>
    </location>
</feature>
<feature type="transmembrane region" description="Helical" evidence="10">
    <location>
        <begin position="200"/>
        <end position="221"/>
    </location>
</feature>
<feature type="transmembrane region" description="Helical" evidence="10">
    <location>
        <begin position="152"/>
        <end position="171"/>
    </location>
</feature>
<feature type="transmembrane region" description="Helical" evidence="10">
    <location>
        <begin position="255"/>
        <end position="276"/>
    </location>
</feature>
<reference evidence="11 12" key="1">
    <citation type="submission" date="2016-10" db="EMBL/GenBank/DDBJ databases">
        <authorList>
            <person name="Varghese N."/>
            <person name="Submissions S."/>
        </authorList>
    </citation>
    <scope>NUCLEOTIDE SEQUENCE [LARGE SCALE GENOMIC DNA]</scope>
    <source>
        <strain evidence="11 12">CGMCC 1.3527</strain>
    </source>
</reference>
<evidence type="ECO:0000313" key="12">
    <source>
        <dbReference type="Proteomes" id="UP000324020"/>
    </source>
</evidence>
<gene>
    <name evidence="11" type="ORF">SAMN04488067_10684</name>
</gene>
<evidence type="ECO:0000256" key="4">
    <source>
        <dbReference type="ARBA" id="ARBA00022519"/>
    </source>
</evidence>
<evidence type="ECO:0000256" key="5">
    <source>
        <dbReference type="ARBA" id="ARBA00022692"/>
    </source>
</evidence>
<keyword evidence="8 10" id="KW-0472">Membrane</keyword>
<evidence type="ECO:0000256" key="9">
    <source>
        <dbReference type="ARBA" id="ARBA00037998"/>
    </source>
</evidence>
<dbReference type="GO" id="GO:0042941">
    <property type="term" value="P:D-alanine transmembrane transport"/>
    <property type="evidence" value="ECO:0007669"/>
    <property type="project" value="TreeGrafter"/>
</dbReference>
<keyword evidence="7 10" id="KW-1133">Transmembrane helix</keyword>
<dbReference type="GO" id="GO:0005886">
    <property type="term" value="C:plasma membrane"/>
    <property type="evidence" value="ECO:0007669"/>
    <property type="project" value="UniProtKB-SubCell"/>
</dbReference>
<keyword evidence="3" id="KW-1003">Cell membrane</keyword>
<keyword evidence="4" id="KW-0997">Cell inner membrane</keyword>
<keyword evidence="5 10" id="KW-0812">Transmembrane</keyword>
<dbReference type="GO" id="GO:0015192">
    <property type="term" value="F:L-phenylalanine transmembrane transporter activity"/>
    <property type="evidence" value="ECO:0007669"/>
    <property type="project" value="TreeGrafter"/>
</dbReference>
<dbReference type="InterPro" id="IPR001851">
    <property type="entry name" value="ABC_transp_permease"/>
</dbReference>
<name>A0A1G7MIC2_9EURY</name>
<evidence type="ECO:0000256" key="2">
    <source>
        <dbReference type="ARBA" id="ARBA00022448"/>
    </source>
</evidence>
<evidence type="ECO:0000256" key="8">
    <source>
        <dbReference type="ARBA" id="ARBA00023136"/>
    </source>
</evidence>
<evidence type="ECO:0000256" key="3">
    <source>
        <dbReference type="ARBA" id="ARBA00022475"/>
    </source>
</evidence>
<feature type="transmembrane region" description="Helical" evidence="10">
    <location>
        <begin position="6"/>
        <end position="31"/>
    </location>
</feature>
<evidence type="ECO:0000256" key="7">
    <source>
        <dbReference type="ARBA" id="ARBA00022989"/>
    </source>
</evidence>
<keyword evidence="2" id="KW-0813">Transport</keyword>
<dbReference type="RefSeq" id="WP_149798639.1">
    <property type="nucleotide sequence ID" value="NZ_FNBO01000006.1"/>
</dbReference>
<evidence type="ECO:0000313" key="11">
    <source>
        <dbReference type="EMBL" id="SDF61447.1"/>
    </source>
</evidence>
<comment type="subcellular location">
    <subcellularLocation>
        <location evidence="1">Cell membrane</location>
        <topology evidence="1">Multi-pass membrane protein</topology>
    </subcellularLocation>
</comment>
<proteinExistence type="inferred from homology"/>
<evidence type="ECO:0000256" key="1">
    <source>
        <dbReference type="ARBA" id="ARBA00004651"/>
    </source>
</evidence>
<dbReference type="InterPro" id="IPR052157">
    <property type="entry name" value="BCAA_transport_permease"/>
</dbReference>
<organism evidence="11 12">
    <name type="scientific">Halorubrum xinjiangense</name>
    <dbReference type="NCBI Taxonomy" id="261291"/>
    <lineage>
        <taxon>Archaea</taxon>
        <taxon>Methanobacteriati</taxon>
        <taxon>Methanobacteriota</taxon>
        <taxon>Stenosarchaea group</taxon>
        <taxon>Halobacteria</taxon>
        <taxon>Halobacteriales</taxon>
        <taxon>Haloferacaceae</taxon>
        <taxon>Halorubrum</taxon>
    </lineage>
</organism>